<name>A0ABY7F6A5_MYAAR</name>
<dbReference type="EMBL" id="CP111021">
    <property type="protein sequence ID" value="WAR17735.1"/>
    <property type="molecule type" value="Genomic_DNA"/>
</dbReference>
<dbReference type="SMART" id="SM00705">
    <property type="entry name" value="THEG"/>
    <property type="match status" value="5"/>
</dbReference>
<dbReference type="InterPro" id="IPR006623">
    <property type="entry name" value="THEG"/>
</dbReference>
<reference evidence="3" key="1">
    <citation type="submission" date="2022-11" db="EMBL/GenBank/DDBJ databases">
        <title>Centuries of genome instability and evolution in soft-shell clam transmissible cancer (bioRxiv).</title>
        <authorList>
            <person name="Hart S.F.M."/>
            <person name="Yonemitsu M.A."/>
            <person name="Giersch R.M."/>
            <person name="Beal B.F."/>
            <person name="Arriagada G."/>
            <person name="Davis B.W."/>
            <person name="Ostrander E.A."/>
            <person name="Goff S.P."/>
            <person name="Metzger M.J."/>
        </authorList>
    </citation>
    <scope>NUCLEOTIDE SEQUENCE</scope>
    <source>
        <strain evidence="3">MELC-2E11</strain>
        <tissue evidence="3">Siphon/mantle</tissue>
    </source>
</reference>
<dbReference type="PANTHER" id="PTHR15901:SF16">
    <property type="entry name" value="TESTICULAR HAPLOID EXPRESSED GENE PROTEIN"/>
    <property type="match status" value="1"/>
</dbReference>
<keyword evidence="4" id="KW-1185">Reference proteome</keyword>
<evidence type="ECO:0000256" key="1">
    <source>
        <dbReference type="ARBA" id="ARBA00022737"/>
    </source>
</evidence>
<keyword evidence="1" id="KW-0677">Repeat</keyword>
<sequence length="244" mass="27681">MATAVDSKNESRINALSRPKQVPSGFLEDRFGETAVSVLVATPRVQALAQHRAPHASWKGDRPTPMWAVSDDAKNAPTTERIRALSRHKTVHMDHKLERSPYMMVNDGAKNASPSQRIEQLAVPKSRRERFGIYETEWGQFNPVSEAAMKATHSERIETLAQSKDYHKEFKDERPIQWTVGNSALNAIATLRLQQMARPRSRTMIKDDFDPYKISPSAKRARCTPRVEELCVPIPRKVKSKKIV</sequence>
<evidence type="ECO:0000313" key="4">
    <source>
        <dbReference type="Proteomes" id="UP001164746"/>
    </source>
</evidence>
<gene>
    <name evidence="3" type="ORF">MAR_032329</name>
</gene>
<evidence type="ECO:0000313" key="3">
    <source>
        <dbReference type="EMBL" id="WAR17735.1"/>
    </source>
</evidence>
<protein>
    <submittedName>
        <fullName evidence="3">THEG-like protein</fullName>
    </submittedName>
</protein>
<feature type="region of interest" description="Disordered" evidence="2">
    <location>
        <begin position="51"/>
        <end position="71"/>
    </location>
</feature>
<dbReference type="InterPro" id="IPR042401">
    <property type="entry name" value="SPMAP2-like"/>
</dbReference>
<organism evidence="3 4">
    <name type="scientific">Mya arenaria</name>
    <name type="common">Soft-shell clam</name>
    <dbReference type="NCBI Taxonomy" id="6604"/>
    <lineage>
        <taxon>Eukaryota</taxon>
        <taxon>Metazoa</taxon>
        <taxon>Spiralia</taxon>
        <taxon>Lophotrochozoa</taxon>
        <taxon>Mollusca</taxon>
        <taxon>Bivalvia</taxon>
        <taxon>Autobranchia</taxon>
        <taxon>Heteroconchia</taxon>
        <taxon>Euheterodonta</taxon>
        <taxon>Imparidentia</taxon>
        <taxon>Neoheterodontei</taxon>
        <taxon>Myida</taxon>
        <taxon>Myoidea</taxon>
        <taxon>Myidae</taxon>
        <taxon>Mya</taxon>
    </lineage>
</organism>
<dbReference type="Pfam" id="PF14912">
    <property type="entry name" value="THEG"/>
    <property type="match status" value="2"/>
</dbReference>
<dbReference type="Proteomes" id="UP001164746">
    <property type="component" value="Chromosome 10"/>
</dbReference>
<feature type="region of interest" description="Disordered" evidence="2">
    <location>
        <begin position="1"/>
        <end position="24"/>
    </location>
</feature>
<accession>A0ABY7F6A5</accession>
<evidence type="ECO:0000256" key="2">
    <source>
        <dbReference type="SAM" id="MobiDB-lite"/>
    </source>
</evidence>
<proteinExistence type="predicted"/>
<dbReference type="PANTHER" id="PTHR15901">
    <property type="entry name" value="TESTICULAR HAPLOID EXPRESSED GENE PROTEIN"/>
    <property type="match status" value="1"/>
</dbReference>